<dbReference type="SUPFAM" id="SSF63748">
    <property type="entry name" value="Tudor/PWWP/MBT"/>
    <property type="match status" value="1"/>
</dbReference>
<dbReference type="PROSITE" id="PS50812">
    <property type="entry name" value="PWWP"/>
    <property type="match status" value="1"/>
</dbReference>
<comment type="caution">
    <text evidence="3">The sequence shown here is derived from an EMBL/GenBank/DDBJ whole genome shotgun (WGS) entry which is preliminary data.</text>
</comment>
<dbReference type="Pfam" id="PF00855">
    <property type="entry name" value="PWWP"/>
    <property type="match status" value="1"/>
</dbReference>
<keyword evidence="4" id="KW-1185">Reference proteome</keyword>
<reference evidence="3" key="1">
    <citation type="submission" date="2020-08" db="EMBL/GenBank/DDBJ databases">
        <title>Multicomponent nature underlies the extraordinary mechanical properties of spider dragline silk.</title>
        <authorList>
            <person name="Kono N."/>
            <person name="Nakamura H."/>
            <person name="Mori M."/>
            <person name="Yoshida Y."/>
            <person name="Ohtoshi R."/>
            <person name="Malay A.D."/>
            <person name="Moran D.A.P."/>
            <person name="Tomita M."/>
            <person name="Numata K."/>
            <person name="Arakawa K."/>
        </authorList>
    </citation>
    <scope>NUCLEOTIDE SEQUENCE</scope>
</reference>
<dbReference type="PANTHER" id="PTHR12550:SF70">
    <property type="entry name" value="JIL-1 ANCHORING AND STABILIZING PROTEIN, ISOFORM A"/>
    <property type="match status" value="1"/>
</dbReference>
<gene>
    <name evidence="3" type="ORF">NPIL_559291</name>
</gene>
<dbReference type="PANTHER" id="PTHR12550">
    <property type="entry name" value="HEPATOMA-DERIVED GROWTH FACTOR-RELATED"/>
    <property type="match status" value="1"/>
</dbReference>
<dbReference type="SMART" id="SM00293">
    <property type="entry name" value="PWWP"/>
    <property type="match status" value="1"/>
</dbReference>
<feature type="region of interest" description="Disordered" evidence="1">
    <location>
        <begin position="131"/>
        <end position="155"/>
    </location>
</feature>
<dbReference type="EMBL" id="BMAW01088822">
    <property type="protein sequence ID" value="GFS36759.1"/>
    <property type="molecule type" value="Genomic_DNA"/>
</dbReference>
<sequence>MARRRRSRHMDEEPEVEYFRTYDLVWVKMRGYSLWPAQIRAPEKRLFMPNQKLVYFYGTNNYAWVHQKHIFPYCKYYNNIFRPGAALKSYAVASSQISRAFHRLGKSPCSENAERGRKRVRYPLLDNGDDDVLPLGKRAKKEKSKGKERRGKKVNPPGYSFGTVHEIVSYILGIFMA</sequence>
<feature type="domain" description="PWWP" evidence="2">
    <location>
        <begin position="21"/>
        <end position="76"/>
    </location>
</feature>
<protein>
    <recommendedName>
        <fullName evidence="2">PWWP domain-containing protein</fullName>
    </recommendedName>
</protein>
<dbReference type="Gene3D" id="2.30.30.140">
    <property type="match status" value="1"/>
</dbReference>
<evidence type="ECO:0000313" key="3">
    <source>
        <dbReference type="EMBL" id="GFS36759.1"/>
    </source>
</evidence>
<evidence type="ECO:0000256" key="1">
    <source>
        <dbReference type="SAM" id="MobiDB-lite"/>
    </source>
</evidence>
<dbReference type="OrthoDB" id="62853at2759"/>
<organism evidence="3 4">
    <name type="scientific">Nephila pilipes</name>
    <name type="common">Giant wood spider</name>
    <name type="synonym">Nephila maculata</name>
    <dbReference type="NCBI Taxonomy" id="299642"/>
    <lineage>
        <taxon>Eukaryota</taxon>
        <taxon>Metazoa</taxon>
        <taxon>Ecdysozoa</taxon>
        <taxon>Arthropoda</taxon>
        <taxon>Chelicerata</taxon>
        <taxon>Arachnida</taxon>
        <taxon>Araneae</taxon>
        <taxon>Araneomorphae</taxon>
        <taxon>Entelegynae</taxon>
        <taxon>Araneoidea</taxon>
        <taxon>Nephilidae</taxon>
        <taxon>Nephila</taxon>
    </lineage>
</organism>
<dbReference type="InterPro" id="IPR000313">
    <property type="entry name" value="PWWP_dom"/>
</dbReference>
<dbReference type="AlphaFoldDB" id="A0A8X6M8I3"/>
<dbReference type="Proteomes" id="UP000887013">
    <property type="component" value="Unassembled WGS sequence"/>
</dbReference>
<accession>A0A8X6M8I3</accession>
<dbReference type="CDD" id="cd05162">
    <property type="entry name" value="PWWP"/>
    <property type="match status" value="1"/>
</dbReference>
<feature type="compositionally biased region" description="Basic residues" evidence="1">
    <location>
        <begin position="137"/>
        <end position="153"/>
    </location>
</feature>
<evidence type="ECO:0000313" key="4">
    <source>
        <dbReference type="Proteomes" id="UP000887013"/>
    </source>
</evidence>
<name>A0A8X6M8I3_NEPPI</name>
<proteinExistence type="predicted"/>
<evidence type="ECO:0000259" key="2">
    <source>
        <dbReference type="PROSITE" id="PS50812"/>
    </source>
</evidence>